<evidence type="ECO:0000313" key="10">
    <source>
        <dbReference type="Proteomes" id="UP000829647"/>
    </source>
</evidence>
<dbReference type="Gene3D" id="3.30.240.20">
    <property type="entry name" value="bsu07140 like domains"/>
    <property type="match status" value="1"/>
</dbReference>
<evidence type="ECO:0000256" key="1">
    <source>
        <dbReference type="ARBA" id="ARBA00004651"/>
    </source>
</evidence>
<keyword evidence="5 7" id="KW-1133">Transmembrane helix</keyword>
<dbReference type="RefSeq" id="WP_247974573.1">
    <property type="nucleotide sequence ID" value="NZ_CP095848.1"/>
</dbReference>
<feature type="transmembrane region" description="Helical" evidence="7">
    <location>
        <begin position="81"/>
        <end position="98"/>
    </location>
</feature>
<dbReference type="PANTHER" id="PTHR34582">
    <property type="entry name" value="UPF0702 TRANSMEMBRANE PROTEIN YCAP"/>
    <property type="match status" value="1"/>
</dbReference>
<proteinExistence type="inferred from homology"/>
<evidence type="ECO:0000259" key="8">
    <source>
        <dbReference type="Pfam" id="PF04239"/>
    </source>
</evidence>
<evidence type="ECO:0000313" key="9">
    <source>
        <dbReference type="EMBL" id="UPL48033.1"/>
    </source>
</evidence>
<comment type="similarity">
    <text evidence="2">Belongs to the UPF0702 family.</text>
</comment>
<keyword evidence="6 7" id="KW-0472">Membrane</keyword>
<organism evidence="9 10">
    <name type="scientific">Hymenobacter sublimis</name>
    <dbReference type="NCBI Taxonomy" id="2933777"/>
    <lineage>
        <taxon>Bacteria</taxon>
        <taxon>Pseudomonadati</taxon>
        <taxon>Bacteroidota</taxon>
        <taxon>Cytophagia</taxon>
        <taxon>Cytophagales</taxon>
        <taxon>Hymenobacteraceae</taxon>
        <taxon>Hymenobacter</taxon>
    </lineage>
</organism>
<accession>A0ABY4J7S9</accession>
<feature type="transmembrane region" description="Helical" evidence="7">
    <location>
        <begin position="56"/>
        <end position="75"/>
    </location>
</feature>
<feature type="transmembrane region" description="Helical" evidence="7">
    <location>
        <begin position="24"/>
        <end position="44"/>
    </location>
</feature>
<sequence length="237" mass="26537">MLLAASITPFDWNRILWSDDAPPLYLLEVAARCVFTYILTLGVLRITGRRGVKQLSLFELSIVLALGSAAGDAMFYDDVPLSHVVVVFAAVALMYVGFNRLTEHLPRFSDWLEGAPVLLVEEGVVNMSNFRKQRLNQKELFGELRQQQIEHLGQVRRVYIEATGEMSIFFFDDTDVRPGLPIWPERVDAAVRRVSEAGNFACAQCGTVQLLPRGGVATCPSCQCDKWVPTCDDKRVQ</sequence>
<comment type="subcellular location">
    <subcellularLocation>
        <location evidence="1">Cell membrane</location>
        <topology evidence="1">Multi-pass membrane protein</topology>
    </subcellularLocation>
</comment>
<protein>
    <submittedName>
        <fullName evidence="9">DUF421 domain-containing protein</fullName>
    </submittedName>
</protein>
<reference evidence="9 10" key="1">
    <citation type="submission" date="2022-04" db="EMBL/GenBank/DDBJ databases">
        <title>Hymenobacter sp. isolated from the air.</title>
        <authorList>
            <person name="Won M."/>
            <person name="Lee C.-M."/>
            <person name="Woen H.-Y."/>
            <person name="Kwon S.-W."/>
        </authorList>
    </citation>
    <scope>NUCLEOTIDE SEQUENCE [LARGE SCALE GENOMIC DNA]</scope>
    <source>
        <strain evidence="10">5516 S-25</strain>
    </source>
</reference>
<evidence type="ECO:0000256" key="2">
    <source>
        <dbReference type="ARBA" id="ARBA00006448"/>
    </source>
</evidence>
<dbReference type="EMBL" id="CP095848">
    <property type="protein sequence ID" value="UPL48033.1"/>
    <property type="molecule type" value="Genomic_DNA"/>
</dbReference>
<dbReference type="Proteomes" id="UP000829647">
    <property type="component" value="Chromosome"/>
</dbReference>
<evidence type="ECO:0000256" key="6">
    <source>
        <dbReference type="ARBA" id="ARBA00023136"/>
    </source>
</evidence>
<evidence type="ECO:0000256" key="4">
    <source>
        <dbReference type="ARBA" id="ARBA00022692"/>
    </source>
</evidence>
<evidence type="ECO:0000256" key="7">
    <source>
        <dbReference type="SAM" id="Phobius"/>
    </source>
</evidence>
<feature type="domain" description="YetF C-terminal" evidence="8">
    <location>
        <begin position="104"/>
        <end position="173"/>
    </location>
</feature>
<dbReference type="InterPro" id="IPR023090">
    <property type="entry name" value="UPF0702_alpha/beta_dom_sf"/>
</dbReference>
<evidence type="ECO:0000256" key="5">
    <source>
        <dbReference type="ARBA" id="ARBA00022989"/>
    </source>
</evidence>
<dbReference type="PANTHER" id="PTHR34582:SF6">
    <property type="entry name" value="UPF0702 TRANSMEMBRANE PROTEIN YCAP"/>
    <property type="match status" value="1"/>
</dbReference>
<evidence type="ECO:0000256" key="3">
    <source>
        <dbReference type="ARBA" id="ARBA00022475"/>
    </source>
</evidence>
<keyword evidence="4 7" id="KW-0812">Transmembrane</keyword>
<name>A0ABY4J7S9_9BACT</name>
<dbReference type="Pfam" id="PF04239">
    <property type="entry name" value="DUF421"/>
    <property type="match status" value="1"/>
</dbReference>
<gene>
    <name evidence="9" type="ORF">MWH26_12625</name>
</gene>
<keyword evidence="3" id="KW-1003">Cell membrane</keyword>
<dbReference type="InterPro" id="IPR007353">
    <property type="entry name" value="DUF421"/>
</dbReference>
<keyword evidence="10" id="KW-1185">Reference proteome</keyword>